<dbReference type="Proteomes" id="UP001497602">
    <property type="component" value="Unassembled WGS sequence"/>
</dbReference>
<evidence type="ECO:0000313" key="2">
    <source>
        <dbReference type="Proteomes" id="UP001497602"/>
    </source>
</evidence>
<accession>A0ABP1F4R1</accession>
<evidence type="ECO:0000313" key="1">
    <source>
        <dbReference type="EMBL" id="CAL2105432.1"/>
    </source>
</evidence>
<protein>
    <submittedName>
        <fullName evidence="1">Uncharacterized protein</fullName>
    </submittedName>
</protein>
<comment type="caution">
    <text evidence="1">The sequence shown here is derived from an EMBL/GenBank/DDBJ whole genome shotgun (WGS) entry which is preliminary data.</text>
</comment>
<reference evidence="1 2" key="1">
    <citation type="submission" date="2024-05" db="EMBL/GenBank/DDBJ databases">
        <authorList>
            <person name="Duchaud E."/>
        </authorList>
    </citation>
    <scope>NUCLEOTIDE SEQUENCE [LARGE SCALE GENOMIC DNA]</scope>
    <source>
        <strain evidence="1">Ena-SAMPLE-TAB-13-05-2024-13:56:06:370-140305</strain>
    </source>
</reference>
<organism evidence="1 2">
    <name type="scientific">Tenacibaculum vairaonense</name>
    <dbReference type="NCBI Taxonomy" id="3137860"/>
    <lineage>
        <taxon>Bacteria</taxon>
        <taxon>Pseudomonadati</taxon>
        <taxon>Bacteroidota</taxon>
        <taxon>Flavobacteriia</taxon>
        <taxon>Flavobacteriales</taxon>
        <taxon>Flavobacteriaceae</taxon>
        <taxon>Tenacibaculum</taxon>
    </lineage>
</organism>
<keyword evidence="2" id="KW-1185">Reference proteome</keyword>
<proteinExistence type="predicted"/>
<dbReference type="EMBL" id="CAXJRC010000006">
    <property type="protein sequence ID" value="CAL2105432.1"/>
    <property type="molecule type" value="Genomic_DNA"/>
</dbReference>
<name>A0ABP1F4R1_9FLAO</name>
<gene>
    <name evidence="1" type="ORF">T190115A13A_150063</name>
</gene>
<dbReference type="RefSeq" id="WP_348702243.1">
    <property type="nucleotide sequence ID" value="NZ_CAXIYA010000002.1"/>
</dbReference>
<sequence>MTINSTLYAKEFDNKVQNLERKIKNYLKENNYNIDNINELIQWSHTVINNKITRDIYPNENCSSEIKRTIKKLLKEEFH</sequence>